<dbReference type="GO" id="GO:0005576">
    <property type="term" value="C:extracellular region"/>
    <property type="evidence" value="ECO:0007669"/>
    <property type="project" value="TreeGrafter"/>
</dbReference>
<organism evidence="13 14">
    <name type="scientific">Thelonectria olida</name>
    <dbReference type="NCBI Taxonomy" id="1576542"/>
    <lineage>
        <taxon>Eukaryota</taxon>
        <taxon>Fungi</taxon>
        <taxon>Dikarya</taxon>
        <taxon>Ascomycota</taxon>
        <taxon>Pezizomycotina</taxon>
        <taxon>Sordariomycetes</taxon>
        <taxon>Hypocreomycetidae</taxon>
        <taxon>Hypocreales</taxon>
        <taxon>Nectriaceae</taxon>
        <taxon>Thelonectria</taxon>
    </lineage>
</organism>
<evidence type="ECO:0000313" key="14">
    <source>
        <dbReference type="Proteomes" id="UP000777438"/>
    </source>
</evidence>
<reference evidence="13 14" key="1">
    <citation type="journal article" date="2021" name="Nat. Commun.">
        <title>Genetic determinants of endophytism in the Arabidopsis root mycobiome.</title>
        <authorList>
            <person name="Mesny F."/>
            <person name="Miyauchi S."/>
            <person name="Thiergart T."/>
            <person name="Pickel B."/>
            <person name="Atanasova L."/>
            <person name="Karlsson M."/>
            <person name="Huettel B."/>
            <person name="Barry K.W."/>
            <person name="Haridas S."/>
            <person name="Chen C."/>
            <person name="Bauer D."/>
            <person name="Andreopoulos W."/>
            <person name="Pangilinan J."/>
            <person name="LaButti K."/>
            <person name="Riley R."/>
            <person name="Lipzen A."/>
            <person name="Clum A."/>
            <person name="Drula E."/>
            <person name="Henrissat B."/>
            <person name="Kohler A."/>
            <person name="Grigoriev I.V."/>
            <person name="Martin F.M."/>
            <person name="Hacquard S."/>
        </authorList>
    </citation>
    <scope>NUCLEOTIDE SEQUENCE [LARGE SCALE GENOMIC DNA]</scope>
    <source>
        <strain evidence="13 14">MPI-CAGE-CH-0241</strain>
    </source>
</reference>
<keyword evidence="14" id="KW-1185">Reference proteome</keyword>
<dbReference type="SUPFAM" id="SSF55895">
    <property type="entry name" value="Ribonuclease Rh-like"/>
    <property type="match status" value="1"/>
</dbReference>
<dbReference type="PANTHER" id="PTHR11240:SF22">
    <property type="entry name" value="RIBONUCLEASE T2"/>
    <property type="match status" value="1"/>
</dbReference>
<dbReference type="EMBL" id="JAGPYM010000015">
    <property type="protein sequence ID" value="KAH6887131.1"/>
    <property type="molecule type" value="Genomic_DNA"/>
</dbReference>
<gene>
    <name evidence="13" type="ORF">B0T10DRAFT_77543</name>
</gene>
<evidence type="ECO:0000256" key="2">
    <source>
        <dbReference type="ARBA" id="ARBA00012571"/>
    </source>
</evidence>
<comment type="similarity">
    <text evidence="1 10">Belongs to the RNase T2 family.</text>
</comment>
<keyword evidence="5" id="KW-0378">Hydrolase</keyword>
<comment type="caution">
    <text evidence="13">The sequence shown here is derived from an EMBL/GenBank/DDBJ whole genome shotgun (WGS) entry which is preliminary data.</text>
</comment>
<dbReference type="InterPro" id="IPR036430">
    <property type="entry name" value="RNase_T2-like_sf"/>
</dbReference>
<dbReference type="EC" id="4.6.1.19" evidence="2"/>
<dbReference type="AlphaFoldDB" id="A0A9P8W441"/>
<dbReference type="FunFam" id="3.90.730.10:FF:000004">
    <property type="entry name" value="Ribonuclease T2-like"/>
    <property type="match status" value="1"/>
</dbReference>
<sequence length="255" mass="27833">MAGARLLVPLALLSSDVLAASSASCSSDLPLSCHNTTSVSDTCCFIPAGQILQTQFWDTDPVAGPTDSWTIHGLWPDNCDGTYPQFCDSSREYTNIKEIVTEFLDDSVLTYINKYWVSDDGNDESLWEHEWGKHGTCISTLDPDCYTNYETGAEAADYVNTLVSLFKTLPTYEWLAKAGITPSLNKTYTSSEIQDALEAHHGAEVTLGCSGKYLSEVWYHFNVQGSLQQGSFVASDPDGSKSSCPSTGIKYVPKS</sequence>
<keyword evidence="3" id="KW-0540">Nuclease</keyword>
<evidence type="ECO:0000256" key="7">
    <source>
        <dbReference type="ARBA" id="ARBA00023180"/>
    </source>
</evidence>
<dbReference type="GO" id="GO:0033897">
    <property type="term" value="F:ribonuclease T2 activity"/>
    <property type="evidence" value="ECO:0007669"/>
    <property type="project" value="UniProtKB-EC"/>
</dbReference>
<keyword evidence="12" id="KW-0732">Signal</keyword>
<dbReference type="Pfam" id="PF00445">
    <property type="entry name" value="Ribonuclease_T2"/>
    <property type="match status" value="1"/>
</dbReference>
<dbReference type="InterPro" id="IPR033697">
    <property type="entry name" value="Ribonuclease_T2_eukaryotic"/>
</dbReference>
<evidence type="ECO:0000256" key="8">
    <source>
        <dbReference type="ARBA" id="ARBA00023239"/>
    </source>
</evidence>
<keyword evidence="6" id="KW-1015">Disulfide bond</keyword>
<keyword evidence="7" id="KW-0325">Glycoprotein</keyword>
<evidence type="ECO:0000256" key="6">
    <source>
        <dbReference type="ARBA" id="ARBA00023157"/>
    </source>
</evidence>
<dbReference type="InterPro" id="IPR033130">
    <property type="entry name" value="RNase_T2_His_AS_2"/>
</dbReference>
<dbReference type="InterPro" id="IPR001568">
    <property type="entry name" value="RNase_T2-like"/>
</dbReference>
<feature type="active site" evidence="9">
    <location>
        <position position="72"/>
    </location>
</feature>
<dbReference type="CDD" id="cd01061">
    <property type="entry name" value="RNase_T2_euk"/>
    <property type="match status" value="1"/>
</dbReference>
<evidence type="ECO:0000256" key="9">
    <source>
        <dbReference type="PIRSR" id="PIRSR633697-1"/>
    </source>
</evidence>
<dbReference type="PROSITE" id="PS00531">
    <property type="entry name" value="RNASE_T2_2"/>
    <property type="match status" value="1"/>
</dbReference>
<dbReference type="GO" id="GO:0016787">
    <property type="term" value="F:hydrolase activity"/>
    <property type="evidence" value="ECO:0007669"/>
    <property type="project" value="UniProtKB-KW"/>
</dbReference>
<evidence type="ECO:0000256" key="3">
    <source>
        <dbReference type="ARBA" id="ARBA00022722"/>
    </source>
</evidence>
<dbReference type="OrthoDB" id="435754at2759"/>
<dbReference type="PANTHER" id="PTHR11240">
    <property type="entry name" value="RIBONUCLEASE T2"/>
    <property type="match status" value="1"/>
</dbReference>
<protein>
    <recommendedName>
        <fullName evidence="2">ribonuclease T2</fullName>
        <ecNumber evidence="2">4.6.1.19</ecNumber>
    </recommendedName>
</protein>
<keyword evidence="4" id="KW-0255">Endonuclease</keyword>
<evidence type="ECO:0000256" key="1">
    <source>
        <dbReference type="ARBA" id="ARBA00007469"/>
    </source>
</evidence>
<dbReference type="Gene3D" id="3.90.730.10">
    <property type="entry name" value="Ribonuclease T2-like"/>
    <property type="match status" value="1"/>
</dbReference>
<dbReference type="GO" id="GO:0006401">
    <property type="term" value="P:RNA catabolic process"/>
    <property type="evidence" value="ECO:0007669"/>
    <property type="project" value="TreeGrafter"/>
</dbReference>
<evidence type="ECO:0000256" key="4">
    <source>
        <dbReference type="ARBA" id="ARBA00022759"/>
    </source>
</evidence>
<proteinExistence type="inferred from homology"/>
<dbReference type="GO" id="GO:0003723">
    <property type="term" value="F:RNA binding"/>
    <property type="evidence" value="ECO:0007669"/>
    <property type="project" value="InterPro"/>
</dbReference>
<feature type="active site" evidence="9">
    <location>
        <position position="134"/>
    </location>
</feature>
<feature type="chain" id="PRO_5040338501" description="ribonuclease T2" evidence="12">
    <location>
        <begin position="20"/>
        <end position="255"/>
    </location>
</feature>
<feature type="active site" evidence="9">
    <location>
        <position position="130"/>
    </location>
</feature>
<evidence type="ECO:0000313" key="13">
    <source>
        <dbReference type="EMBL" id="KAH6887131.1"/>
    </source>
</evidence>
<dbReference type="InterPro" id="IPR018188">
    <property type="entry name" value="RNase_T2_His_AS_1"/>
</dbReference>
<evidence type="ECO:0000256" key="12">
    <source>
        <dbReference type="SAM" id="SignalP"/>
    </source>
</evidence>
<evidence type="ECO:0000256" key="11">
    <source>
        <dbReference type="SAM" id="MobiDB-lite"/>
    </source>
</evidence>
<feature type="signal peptide" evidence="12">
    <location>
        <begin position="1"/>
        <end position="19"/>
    </location>
</feature>
<evidence type="ECO:0000256" key="5">
    <source>
        <dbReference type="ARBA" id="ARBA00022801"/>
    </source>
</evidence>
<feature type="region of interest" description="Disordered" evidence="11">
    <location>
        <begin position="232"/>
        <end position="255"/>
    </location>
</feature>
<accession>A0A9P8W441</accession>
<dbReference type="Proteomes" id="UP000777438">
    <property type="component" value="Unassembled WGS sequence"/>
</dbReference>
<evidence type="ECO:0000256" key="10">
    <source>
        <dbReference type="RuleBase" id="RU004328"/>
    </source>
</evidence>
<dbReference type="PROSITE" id="PS00530">
    <property type="entry name" value="RNASE_T2_1"/>
    <property type="match status" value="1"/>
</dbReference>
<name>A0A9P8W441_9HYPO</name>
<keyword evidence="8" id="KW-0456">Lyase</keyword>